<gene>
    <name evidence="10" type="ORF">ENH_00046160</name>
</gene>
<dbReference type="GO" id="GO:0005737">
    <property type="term" value="C:cytoplasm"/>
    <property type="evidence" value="ECO:0007669"/>
    <property type="project" value="TreeGrafter"/>
</dbReference>
<evidence type="ECO:0000313" key="11">
    <source>
        <dbReference type="Proteomes" id="UP000030754"/>
    </source>
</evidence>
<dbReference type="Pfam" id="PF00586">
    <property type="entry name" value="AIRS"/>
    <property type="match status" value="1"/>
</dbReference>
<evidence type="ECO:0000256" key="3">
    <source>
        <dbReference type="ARBA" id="ARBA00022777"/>
    </source>
</evidence>
<feature type="region of interest" description="Disordered" evidence="6">
    <location>
        <begin position="295"/>
        <end position="319"/>
    </location>
</feature>
<dbReference type="GO" id="GO:0005524">
    <property type="term" value="F:ATP binding"/>
    <property type="evidence" value="ECO:0007669"/>
    <property type="project" value="UniProtKB-KW"/>
</dbReference>
<reference evidence="10" key="2">
    <citation type="submission" date="2013-10" db="EMBL/GenBank/DDBJ databases">
        <authorList>
            <person name="Aslett M."/>
        </authorList>
    </citation>
    <scope>NUCLEOTIDE SEQUENCE [LARGE SCALE GENOMIC DNA]</scope>
    <source>
        <strain evidence="10">Houghton</strain>
    </source>
</reference>
<keyword evidence="5" id="KW-0711">Selenium</keyword>
<name>U6MH78_9EIME</name>
<proteinExistence type="predicted"/>
<keyword evidence="4" id="KW-0067">ATP-binding</keyword>
<dbReference type="SUPFAM" id="SSF51905">
    <property type="entry name" value="FAD/NAD(P)-binding domain"/>
    <property type="match status" value="1"/>
</dbReference>
<dbReference type="GO" id="GO:0016260">
    <property type="term" value="P:selenocysteine biosynthetic process"/>
    <property type="evidence" value="ECO:0007669"/>
    <property type="project" value="TreeGrafter"/>
</dbReference>
<dbReference type="RefSeq" id="XP_013440934.1">
    <property type="nucleotide sequence ID" value="XM_013585480.1"/>
</dbReference>
<dbReference type="Gene3D" id="3.30.1330.10">
    <property type="entry name" value="PurM-like, N-terminal domain"/>
    <property type="match status" value="1"/>
</dbReference>
<dbReference type="PANTHER" id="PTHR10256">
    <property type="entry name" value="SELENIDE, WATER DIKINASE"/>
    <property type="match status" value="1"/>
</dbReference>
<dbReference type="VEuPathDB" id="ToxoDB:ENH_00046160"/>
<dbReference type="InterPro" id="IPR016188">
    <property type="entry name" value="PurM-like_N"/>
</dbReference>
<keyword evidence="3" id="KW-0418">Kinase</keyword>
<dbReference type="GO" id="GO:0004756">
    <property type="term" value="F:selenide, water dikinase activity"/>
    <property type="evidence" value="ECO:0007669"/>
    <property type="project" value="TreeGrafter"/>
</dbReference>
<evidence type="ECO:0000256" key="5">
    <source>
        <dbReference type="ARBA" id="ARBA00023266"/>
    </source>
</evidence>
<accession>U6MH78</accession>
<dbReference type="InterPro" id="IPR036921">
    <property type="entry name" value="PurM-like_N_sf"/>
</dbReference>
<evidence type="ECO:0000259" key="8">
    <source>
        <dbReference type="Pfam" id="PF02769"/>
    </source>
</evidence>
<feature type="region of interest" description="Disordered" evidence="6">
    <location>
        <begin position="877"/>
        <end position="903"/>
    </location>
</feature>
<dbReference type="SUPFAM" id="SSF56042">
    <property type="entry name" value="PurM C-terminal domain-like"/>
    <property type="match status" value="2"/>
</dbReference>
<evidence type="ECO:0000256" key="2">
    <source>
        <dbReference type="ARBA" id="ARBA00022741"/>
    </source>
</evidence>
<dbReference type="Pfam" id="PF07992">
    <property type="entry name" value="Pyr_redox_2"/>
    <property type="match status" value="1"/>
</dbReference>
<dbReference type="AlphaFoldDB" id="U6MH78"/>
<dbReference type="GeneID" id="25474772"/>
<feature type="compositionally biased region" description="Basic and acidic residues" evidence="6">
    <location>
        <begin position="374"/>
        <end position="383"/>
    </location>
</feature>
<dbReference type="Gene3D" id="3.90.650.10">
    <property type="entry name" value="PurM-like C-terminal domain"/>
    <property type="match status" value="2"/>
</dbReference>
<dbReference type="InterPro" id="IPR023753">
    <property type="entry name" value="FAD/NAD-binding_dom"/>
</dbReference>
<feature type="domain" description="FAD/NAD(P)-binding" evidence="9">
    <location>
        <begin position="313"/>
        <end position="508"/>
    </location>
</feature>
<feature type="region of interest" description="Disordered" evidence="6">
    <location>
        <begin position="364"/>
        <end position="383"/>
    </location>
</feature>
<evidence type="ECO:0000313" key="10">
    <source>
        <dbReference type="EMBL" id="CDJ63572.1"/>
    </source>
</evidence>
<dbReference type="InterPro" id="IPR004536">
    <property type="entry name" value="SPS/SelD"/>
</dbReference>
<keyword evidence="1" id="KW-0808">Transferase</keyword>
<organism evidence="10 11">
    <name type="scientific">Eimeria necatrix</name>
    <dbReference type="NCBI Taxonomy" id="51315"/>
    <lineage>
        <taxon>Eukaryota</taxon>
        <taxon>Sar</taxon>
        <taxon>Alveolata</taxon>
        <taxon>Apicomplexa</taxon>
        <taxon>Conoidasida</taxon>
        <taxon>Coccidia</taxon>
        <taxon>Eucoccidiorida</taxon>
        <taxon>Eimeriorina</taxon>
        <taxon>Eimeriidae</taxon>
        <taxon>Eimeria</taxon>
    </lineage>
</organism>
<evidence type="ECO:0000259" key="7">
    <source>
        <dbReference type="Pfam" id="PF00586"/>
    </source>
</evidence>
<dbReference type="EMBL" id="HG722831">
    <property type="protein sequence ID" value="CDJ63572.1"/>
    <property type="molecule type" value="Genomic_DNA"/>
</dbReference>
<dbReference type="Proteomes" id="UP000030754">
    <property type="component" value="Unassembled WGS sequence"/>
</dbReference>
<feature type="domain" description="PurM-like N-terminal" evidence="7">
    <location>
        <begin position="777"/>
        <end position="867"/>
    </location>
</feature>
<evidence type="ECO:0000256" key="1">
    <source>
        <dbReference type="ARBA" id="ARBA00022679"/>
    </source>
</evidence>
<dbReference type="PANTHER" id="PTHR10256:SF0">
    <property type="entry name" value="INACTIVE SELENIDE, WATER DIKINASE-LIKE PROTEIN-RELATED"/>
    <property type="match status" value="1"/>
</dbReference>
<evidence type="ECO:0000256" key="4">
    <source>
        <dbReference type="ARBA" id="ARBA00022840"/>
    </source>
</evidence>
<evidence type="ECO:0000259" key="9">
    <source>
        <dbReference type="Pfam" id="PF07992"/>
    </source>
</evidence>
<feature type="domain" description="PurM-like C-terminal" evidence="8">
    <location>
        <begin position="924"/>
        <end position="999"/>
    </location>
</feature>
<dbReference type="InterPro" id="IPR010918">
    <property type="entry name" value="PurM-like_C_dom"/>
</dbReference>
<dbReference type="OrthoDB" id="409395at2759"/>
<dbReference type="InterPro" id="IPR036188">
    <property type="entry name" value="FAD/NAD-bd_sf"/>
</dbReference>
<dbReference type="Gene3D" id="3.50.50.100">
    <property type="match status" value="2"/>
</dbReference>
<keyword evidence="2" id="KW-0547">Nucleotide-binding</keyword>
<reference evidence="10" key="1">
    <citation type="submission" date="2013-10" db="EMBL/GenBank/DDBJ databases">
        <title>Genomic analysis of the causative agents of coccidiosis in chickens.</title>
        <authorList>
            <person name="Reid A.J."/>
            <person name="Blake D."/>
            <person name="Billington K."/>
            <person name="Browne H."/>
            <person name="Dunn M."/>
            <person name="Hung S."/>
            <person name="Kawahara F."/>
            <person name="Miranda-Saavedra D."/>
            <person name="Mourier T."/>
            <person name="Nagra H."/>
            <person name="Otto T.D."/>
            <person name="Rawlings N."/>
            <person name="Sanchez A."/>
            <person name="Sanders M."/>
            <person name="Subramaniam C."/>
            <person name="Tay Y."/>
            <person name="Dear P."/>
            <person name="Doerig C."/>
            <person name="Gruber A."/>
            <person name="Parkinson J."/>
            <person name="Shirley M."/>
            <person name="Wan K.L."/>
            <person name="Berriman M."/>
            <person name="Tomley F."/>
            <person name="Pain A."/>
        </authorList>
    </citation>
    <scope>NUCLEOTIDE SEQUENCE [LARGE SCALE GENOMIC DNA]</scope>
    <source>
        <strain evidence="10">Houghton</strain>
    </source>
</reference>
<dbReference type="Pfam" id="PF02769">
    <property type="entry name" value="AIRS_C"/>
    <property type="match status" value="1"/>
</dbReference>
<protein>
    <submittedName>
        <fullName evidence="10">Selenophosphate synthetase, putative</fullName>
    </submittedName>
</protein>
<dbReference type="GO" id="GO:0016491">
    <property type="term" value="F:oxidoreductase activity"/>
    <property type="evidence" value="ECO:0007669"/>
    <property type="project" value="InterPro"/>
</dbReference>
<evidence type="ECO:0000256" key="6">
    <source>
        <dbReference type="SAM" id="MobiDB-lite"/>
    </source>
</evidence>
<sequence length="1242" mass="130852">MGRGGAGALQRQVVLVGAGQAHLDVLRLWGLRKQREATADKTTPCSSAAGAASTDKTAAVVLRSILGKDAAVAADEECSNNSGCINNLPVSSVSLLLVTETTEVLYSAMVPGYITGEFNLPDLTVDLAPLCSFAGASLITARAVGLLPQQKLLLLDGSRPPLRFDVLSIDTGSKPEMSLIPGSIRPLLSRSNTFVNRGKLLLLLLLSAVAGCIDGDASTAEAETSPMPSPTGDDSLRGHKLSPCGCPASGSSSSSSSRYCCCCVCPKRPIQGIVSRWLLLQQQLQQAWQQAVDSKKATAGGESQDTARRDSSTSTSSSKMADTRPVFRILVIGGGAVGVEMALALQYAVQQLLQTLDKHQQQRQKQHSFASYSQKDEQQRERSVSPLKVEVVLATSGPEILTGYSKRAQATLRKLLTSRGVTVHVNCRVERLEEMADGRRVLAVSSGTQLVELFDFSFCCTSTKPQDWIQSTRLPLDENGFLRVLPTLQCVDYPSIFAAGHTASIVGHIRPKAGVYAVRAAPVIESNIWRLLRGETLEVWKPQGSFMSLLVTGKSEAALCKGAFVFHGNWVWKLKKAIDSNWLCSHRDFPGPTASPSAPPGPQRSTSFLGLKELGAAAAFGAEALSTWVSAAIASEPPVQGPAIGDLPHPCMSIFATLLSKAAGARSKGCTGASRCAGCSSKIPQRVVSAALQQLRHHNFQVQQLHDREAQLQQLQQQPGADDQQDWDQEKPLFARPEVICGLKTPDDCCLFSPVPLDGLLETAGVTAPPVPLLAQSVDFFRLFTGDLYTMGRVAAAHALSDLYACGAEPLTALAVTLMQKAPPELQANNLLQFLCGASSVFSAEGCELSGGHSAAGDGPSAAGFCVTGRIFYPSPPGASSAKTNSSKGGNDEKRRQQQQAVMAPGKPLAPGFLLRKGSTGVTEGCVLLLTKGIGTGVIFAAHAKSRAKGGWVEAALQQMQQTNRAAMHALVQHGATACTDITGFGLLGHLLEVVDTSNRALAKLNRADGSAEAEGGANLVGARVWLGRIPLLPGAAELTRKGVAASLFVENAATGARRLSVLSEDEVEAEAPLGSLHLGNVRGLSPSNEKLGDERELLQALQQQLRGPCCCRASLPAEADKLEGPAREETAVQSSLWSYSNVNERESSRSCCCCSPCSDSSIVFPLLFDPQTSGGLLAAVPAEAAASCLAALRVHTAAVAIGDIISLPPDAAANSSLTRNKPIQIIAAYTETAADTASSCK</sequence>
<dbReference type="InterPro" id="IPR036676">
    <property type="entry name" value="PurM-like_C_sf"/>
</dbReference>
<keyword evidence="11" id="KW-1185">Reference proteome</keyword>
<dbReference type="SUPFAM" id="SSF55326">
    <property type="entry name" value="PurM N-terminal domain-like"/>
    <property type="match status" value="1"/>
</dbReference>